<feature type="transmembrane region" description="Helical" evidence="6">
    <location>
        <begin position="227"/>
        <end position="245"/>
    </location>
</feature>
<proteinExistence type="predicted"/>
<keyword evidence="4 6" id="KW-1133">Transmembrane helix</keyword>
<evidence type="ECO:0000256" key="5">
    <source>
        <dbReference type="ARBA" id="ARBA00023136"/>
    </source>
</evidence>
<dbReference type="AlphaFoldDB" id="A0A100VSP9"/>
<dbReference type="Pfam" id="PF07690">
    <property type="entry name" value="MFS_1"/>
    <property type="match status" value="1"/>
</dbReference>
<feature type="transmembrane region" description="Helical" evidence="6">
    <location>
        <begin position="50"/>
        <end position="70"/>
    </location>
</feature>
<evidence type="ECO:0000256" key="3">
    <source>
        <dbReference type="ARBA" id="ARBA00022692"/>
    </source>
</evidence>
<feature type="transmembrane region" description="Helical" evidence="6">
    <location>
        <begin position="141"/>
        <end position="162"/>
    </location>
</feature>
<dbReference type="GO" id="GO:0022857">
    <property type="term" value="F:transmembrane transporter activity"/>
    <property type="evidence" value="ECO:0007669"/>
    <property type="project" value="InterPro"/>
</dbReference>
<feature type="transmembrane region" description="Helical" evidence="6">
    <location>
        <begin position="168"/>
        <end position="187"/>
    </location>
</feature>
<gene>
    <name evidence="8" type="ORF">PAHA3_5222</name>
</gene>
<feature type="transmembrane region" description="Helical" evidence="6">
    <location>
        <begin position="79"/>
        <end position="98"/>
    </location>
</feature>
<dbReference type="Gene3D" id="1.20.1250.20">
    <property type="entry name" value="MFS general substrate transporter like domains"/>
    <property type="match status" value="1"/>
</dbReference>
<keyword evidence="3 6" id="KW-0812">Transmembrane</keyword>
<evidence type="ECO:0000256" key="1">
    <source>
        <dbReference type="ARBA" id="ARBA00004651"/>
    </source>
</evidence>
<feature type="domain" description="Major facilitator superfamily (MFS) profile" evidence="7">
    <location>
        <begin position="12"/>
        <end position="465"/>
    </location>
</feature>
<feature type="transmembrane region" description="Helical" evidence="6">
    <location>
        <begin position="333"/>
        <end position="351"/>
    </location>
</feature>
<dbReference type="EMBL" id="BCNV01000007">
    <property type="protein sequence ID" value="GAS85101.1"/>
    <property type="molecule type" value="Genomic_DNA"/>
</dbReference>
<dbReference type="PROSITE" id="PS50850">
    <property type="entry name" value="MFS"/>
    <property type="match status" value="1"/>
</dbReference>
<dbReference type="InterPro" id="IPR020846">
    <property type="entry name" value="MFS_dom"/>
</dbReference>
<evidence type="ECO:0000313" key="8">
    <source>
        <dbReference type="EMBL" id="GAS85101.1"/>
    </source>
</evidence>
<sequence length="477" mass="52246">MLKLSLMKRHAVLLAILIGAFSLVLTNSAFNLLLPYFVQYYQISTTAGGWIIALYMLAMTLTMPLASLIVDRLGRKQTYMLGISIYGLFSVAGALFYHSIEVLLLVRFMHGVAAGLMIPLSLVLLFDVYGPEVRGRITGAWGLLLMLAPAAGPTLGGFIIQYGRLEMLFWLNVPLAVFSFIGCGRVIQTYIPARRKKWHPFSVMLLICAVGALSLGVQLYASPVVAVWVPWLLIALGVVLLIRFVQTENGRKEPLIRYQLLRRNAVFPLTVLISTIQDCVMFGVIFALPLLFQDVFHLSPALSGALFIPLSICTSLFMWIGGSLLDRGRSRHFIAWGTLLVSISILSFAVLPMGASIWIIGMLMACRGIGVGLSGMSISAIGLQALPDEDMHEGSVLSTTIERLVSSFAVMGMTLYYDMRWQWLAGAGTSMEMAKWGALKEICIGLGCAILLTLPLVLLITRKKVGIIVRDGKQAPV</sequence>
<dbReference type="PROSITE" id="PS00216">
    <property type="entry name" value="SUGAR_TRANSPORT_1"/>
    <property type="match status" value="1"/>
</dbReference>
<dbReference type="PANTHER" id="PTHR42718">
    <property type="entry name" value="MAJOR FACILITATOR SUPERFAMILY MULTIDRUG TRANSPORTER MFSC"/>
    <property type="match status" value="1"/>
</dbReference>
<dbReference type="Gene3D" id="1.20.1720.10">
    <property type="entry name" value="Multidrug resistance protein D"/>
    <property type="match status" value="1"/>
</dbReference>
<reference evidence="9" key="2">
    <citation type="submission" date="2016-01" db="EMBL/GenBank/DDBJ databases">
        <title>Draft Genome Sequence of Paenibacillus amylolyticus Heshi-A3 that Was Isolated from Fermented Rice Bran with Aging Salted Mackerel, Which Was Named Heshiko as Traditional Fermented Seafood in Japan.</title>
        <authorList>
            <person name="Akuzawa S."/>
            <person name="Nakagawa J."/>
            <person name="Kanekatsu T."/>
            <person name="Kubota E."/>
            <person name="Ohtake R."/>
            <person name="Suzuki T."/>
            <person name="Kanesaki Y."/>
        </authorList>
    </citation>
    <scope>NUCLEOTIDE SEQUENCE [LARGE SCALE GENOMIC DNA]</scope>
    <source>
        <strain evidence="9">Heshi-A3</strain>
    </source>
</reference>
<dbReference type="PRINTS" id="PR01036">
    <property type="entry name" value="TCRTETB"/>
</dbReference>
<accession>A0A100VSP9</accession>
<evidence type="ECO:0000256" key="4">
    <source>
        <dbReference type="ARBA" id="ARBA00022989"/>
    </source>
</evidence>
<feature type="transmembrane region" description="Helical" evidence="6">
    <location>
        <begin position="104"/>
        <end position="129"/>
    </location>
</feature>
<dbReference type="Proteomes" id="UP000069697">
    <property type="component" value="Unassembled WGS sequence"/>
</dbReference>
<dbReference type="RefSeq" id="WP_082763004.1">
    <property type="nucleotide sequence ID" value="NZ_BCNV01000007.1"/>
</dbReference>
<comment type="caution">
    <text evidence="8">The sequence shown here is derived from an EMBL/GenBank/DDBJ whole genome shotgun (WGS) entry which is preliminary data.</text>
</comment>
<dbReference type="InterPro" id="IPR011701">
    <property type="entry name" value="MFS"/>
</dbReference>
<dbReference type="PANTHER" id="PTHR42718:SF9">
    <property type="entry name" value="MAJOR FACILITATOR SUPERFAMILY MULTIDRUG TRANSPORTER MFSC"/>
    <property type="match status" value="1"/>
</dbReference>
<feature type="transmembrane region" description="Helical" evidence="6">
    <location>
        <begin position="298"/>
        <end position="321"/>
    </location>
</feature>
<keyword evidence="2" id="KW-0813">Transport</keyword>
<name>A0A100VSP9_PAEAM</name>
<dbReference type="GO" id="GO:0005886">
    <property type="term" value="C:plasma membrane"/>
    <property type="evidence" value="ECO:0007669"/>
    <property type="project" value="UniProtKB-SubCell"/>
</dbReference>
<evidence type="ECO:0000256" key="2">
    <source>
        <dbReference type="ARBA" id="ARBA00022448"/>
    </source>
</evidence>
<evidence type="ECO:0000256" key="6">
    <source>
        <dbReference type="SAM" id="Phobius"/>
    </source>
</evidence>
<comment type="subcellular location">
    <subcellularLocation>
        <location evidence="1">Cell membrane</location>
        <topology evidence="1">Multi-pass membrane protein</topology>
    </subcellularLocation>
</comment>
<feature type="transmembrane region" description="Helical" evidence="6">
    <location>
        <begin position="437"/>
        <end position="460"/>
    </location>
</feature>
<organism evidence="8 9">
    <name type="scientific">Paenibacillus amylolyticus</name>
    <dbReference type="NCBI Taxonomy" id="1451"/>
    <lineage>
        <taxon>Bacteria</taxon>
        <taxon>Bacillati</taxon>
        <taxon>Bacillota</taxon>
        <taxon>Bacilli</taxon>
        <taxon>Bacillales</taxon>
        <taxon>Paenibacillaceae</taxon>
        <taxon>Paenibacillus</taxon>
    </lineage>
</organism>
<dbReference type="InterPro" id="IPR036259">
    <property type="entry name" value="MFS_trans_sf"/>
</dbReference>
<protein>
    <submittedName>
        <fullName evidence="8">ErmB/QacA family multidrug efflux protein</fullName>
    </submittedName>
</protein>
<feature type="transmembrane region" description="Helical" evidence="6">
    <location>
        <begin position="199"/>
        <end position="221"/>
    </location>
</feature>
<feature type="transmembrane region" description="Helical" evidence="6">
    <location>
        <begin position="266"/>
        <end position="292"/>
    </location>
</feature>
<reference evidence="8 9" key="1">
    <citation type="journal article" date="2016" name="Genome Announc.">
        <title>Draft Genome Sequence of Paenibacillus amylolyticus Heshi-A3, Isolated from Fermented Rice Bran in a Japanese Fermented Seafood Dish.</title>
        <authorList>
            <person name="Akuzawa S."/>
            <person name="Nagaoka J."/>
            <person name="Kanekatsu M."/>
            <person name="Kubota E."/>
            <person name="Ohtake R."/>
            <person name="Suzuki T."/>
            <person name="Kanesaki Y."/>
        </authorList>
    </citation>
    <scope>NUCLEOTIDE SEQUENCE [LARGE SCALE GENOMIC DNA]</scope>
    <source>
        <strain evidence="8 9">Heshi-A3</strain>
    </source>
</reference>
<evidence type="ECO:0000259" key="7">
    <source>
        <dbReference type="PROSITE" id="PS50850"/>
    </source>
</evidence>
<dbReference type="InterPro" id="IPR005829">
    <property type="entry name" value="Sugar_transporter_CS"/>
</dbReference>
<keyword evidence="5 6" id="KW-0472">Membrane</keyword>
<evidence type="ECO:0000313" key="9">
    <source>
        <dbReference type="Proteomes" id="UP000069697"/>
    </source>
</evidence>
<dbReference type="SUPFAM" id="SSF103473">
    <property type="entry name" value="MFS general substrate transporter"/>
    <property type="match status" value="1"/>
</dbReference>